<accession>A0ABW3LT54</accession>
<evidence type="ECO:0008006" key="5">
    <source>
        <dbReference type="Google" id="ProtNLM"/>
    </source>
</evidence>
<dbReference type="EMBL" id="JBHTKN010000002">
    <property type="protein sequence ID" value="MFD1041596.1"/>
    <property type="molecule type" value="Genomic_DNA"/>
</dbReference>
<evidence type="ECO:0000313" key="3">
    <source>
        <dbReference type="EMBL" id="MFD1041596.1"/>
    </source>
</evidence>
<feature type="chain" id="PRO_5046951315" description="DUF4124 domain-containing protein" evidence="2">
    <location>
        <begin position="21"/>
        <end position="229"/>
    </location>
</feature>
<name>A0ABW3LT54_9GAMM</name>
<organism evidence="3 4">
    <name type="scientific">Pseudoxanthomonas kaohsiungensis</name>
    <dbReference type="NCBI Taxonomy" id="283923"/>
    <lineage>
        <taxon>Bacteria</taxon>
        <taxon>Pseudomonadati</taxon>
        <taxon>Pseudomonadota</taxon>
        <taxon>Gammaproteobacteria</taxon>
        <taxon>Lysobacterales</taxon>
        <taxon>Lysobacteraceae</taxon>
        <taxon>Pseudoxanthomonas</taxon>
    </lineage>
</organism>
<keyword evidence="4" id="KW-1185">Reference proteome</keyword>
<dbReference type="RefSeq" id="WP_162377690.1">
    <property type="nucleotide sequence ID" value="NZ_JBHTKN010000002.1"/>
</dbReference>
<gene>
    <name evidence="3" type="ORF">ACFQ2N_04440</name>
</gene>
<evidence type="ECO:0000313" key="4">
    <source>
        <dbReference type="Proteomes" id="UP001597033"/>
    </source>
</evidence>
<feature type="region of interest" description="Disordered" evidence="1">
    <location>
        <begin position="131"/>
        <end position="193"/>
    </location>
</feature>
<proteinExistence type="predicted"/>
<comment type="caution">
    <text evidence="3">The sequence shown here is derived from an EMBL/GenBank/DDBJ whole genome shotgun (WGS) entry which is preliminary data.</text>
</comment>
<evidence type="ECO:0000256" key="2">
    <source>
        <dbReference type="SAM" id="SignalP"/>
    </source>
</evidence>
<feature type="compositionally biased region" description="Low complexity" evidence="1">
    <location>
        <begin position="177"/>
        <end position="193"/>
    </location>
</feature>
<dbReference type="Proteomes" id="UP001597033">
    <property type="component" value="Unassembled WGS sequence"/>
</dbReference>
<feature type="signal peptide" evidence="2">
    <location>
        <begin position="1"/>
        <end position="20"/>
    </location>
</feature>
<protein>
    <recommendedName>
        <fullName evidence="5">DUF4124 domain-containing protein</fullName>
    </recommendedName>
</protein>
<evidence type="ECO:0000256" key="1">
    <source>
        <dbReference type="SAM" id="MobiDB-lite"/>
    </source>
</evidence>
<keyword evidence="2" id="KW-0732">Signal</keyword>
<sequence>MERLLLLFACVVLAAAPAKARTQQVQRCIGADGQAVYTDRRCDDLGAVSRLPPAAAGEGPRLFRGGCPRRLSQLVGEIGAAIQGQDINRLASVYDWSGVSDASAARLLDRLEGVVERPLVDIAPVYAGNDAPVLPAPPPEVPADAQEPTTTPSSGPAAWMPSWNSSEGAGATPPTEAASVQAPVAAAAPAPARSRPVALRVEQTLSGSATPVRTVFGLRRNYGCFWITL</sequence>
<reference evidence="4" key="1">
    <citation type="journal article" date="2019" name="Int. J. Syst. Evol. Microbiol.">
        <title>The Global Catalogue of Microorganisms (GCM) 10K type strain sequencing project: providing services to taxonomists for standard genome sequencing and annotation.</title>
        <authorList>
            <consortium name="The Broad Institute Genomics Platform"/>
            <consortium name="The Broad Institute Genome Sequencing Center for Infectious Disease"/>
            <person name="Wu L."/>
            <person name="Ma J."/>
        </authorList>
    </citation>
    <scope>NUCLEOTIDE SEQUENCE [LARGE SCALE GENOMIC DNA]</scope>
    <source>
        <strain evidence="4">CCUG 55854</strain>
    </source>
</reference>